<reference evidence="2 3" key="1">
    <citation type="submission" date="2019-02" db="EMBL/GenBank/DDBJ databases">
        <title>Genome sequencing of the rare red list fungi Phellinidium pouzarii.</title>
        <authorList>
            <person name="Buettner E."/>
            <person name="Kellner H."/>
        </authorList>
    </citation>
    <scope>NUCLEOTIDE SEQUENCE [LARGE SCALE GENOMIC DNA]</scope>
    <source>
        <strain evidence="2 3">DSM 108285</strain>
    </source>
</reference>
<evidence type="ECO:0000313" key="3">
    <source>
        <dbReference type="Proteomes" id="UP000308199"/>
    </source>
</evidence>
<name>A0A4S4KR11_9AGAM</name>
<dbReference type="EMBL" id="SGPK01000640">
    <property type="protein sequence ID" value="THH00328.1"/>
    <property type="molecule type" value="Genomic_DNA"/>
</dbReference>
<dbReference type="Proteomes" id="UP000308199">
    <property type="component" value="Unassembled WGS sequence"/>
</dbReference>
<feature type="region of interest" description="Disordered" evidence="1">
    <location>
        <begin position="151"/>
        <end position="214"/>
    </location>
</feature>
<comment type="caution">
    <text evidence="2">The sequence shown here is derived from an EMBL/GenBank/DDBJ whole genome shotgun (WGS) entry which is preliminary data.</text>
</comment>
<sequence length="318" mass="35479">MCKPIRCFYRPGEIRDLSSDSPMDMSTPEPTQADTTTSGQRDKTSLEVTASPYQSTFRLIKMTPLSQSLASEPAGSLLTTTTRDTTDTTTSETIVNEFTDQLSWKPSPPVASKTPVADPTTLRTLLGLAQLLKDARSTPISDSSAHCAILSNNMKRSRSPSSGPVSRTRLRVEATSEVKSEDEDELFSAGQVQCGKSFKRRHEGESDEEPESPMLRRRKIESKSTVEESLKKTTIIDLQQNNLHALPLEQAEEIGKIEVAPSPSPLRRRLQLWEKYVIEQYEQAEGDVEDNLEQLMSAVLDNIRDICIDDVDEDEDEE</sequence>
<protein>
    <submittedName>
        <fullName evidence="2">Uncharacterized protein</fullName>
    </submittedName>
</protein>
<feature type="region of interest" description="Disordered" evidence="1">
    <location>
        <begin position="13"/>
        <end position="45"/>
    </location>
</feature>
<evidence type="ECO:0000313" key="2">
    <source>
        <dbReference type="EMBL" id="THH00328.1"/>
    </source>
</evidence>
<keyword evidence="3" id="KW-1185">Reference proteome</keyword>
<feature type="compositionally biased region" description="Polar residues" evidence="1">
    <location>
        <begin position="28"/>
        <end position="39"/>
    </location>
</feature>
<accession>A0A4S4KR11</accession>
<dbReference type="AlphaFoldDB" id="A0A4S4KR11"/>
<evidence type="ECO:0000256" key="1">
    <source>
        <dbReference type="SAM" id="MobiDB-lite"/>
    </source>
</evidence>
<proteinExistence type="predicted"/>
<organism evidence="2 3">
    <name type="scientific">Phellinidium pouzarii</name>
    <dbReference type="NCBI Taxonomy" id="167371"/>
    <lineage>
        <taxon>Eukaryota</taxon>
        <taxon>Fungi</taxon>
        <taxon>Dikarya</taxon>
        <taxon>Basidiomycota</taxon>
        <taxon>Agaricomycotina</taxon>
        <taxon>Agaricomycetes</taxon>
        <taxon>Hymenochaetales</taxon>
        <taxon>Hymenochaetaceae</taxon>
        <taxon>Phellinidium</taxon>
    </lineage>
</organism>
<feature type="compositionally biased region" description="Basic and acidic residues" evidence="1">
    <location>
        <begin position="170"/>
        <end position="179"/>
    </location>
</feature>
<gene>
    <name evidence="2" type="ORF">EW145_g7099</name>
</gene>